<protein>
    <recommendedName>
        <fullName evidence="6">tRNA (guanine(10)-N(2))-methyltransferase TRMT11</fullName>
    </recommendedName>
    <alternativeName>
        <fullName evidence="7">tRNA methyltransferase 11 homolog</fullName>
    </alternativeName>
</protein>
<dbReference type="GO" id="GO:0003676">
    <property type="term" value="F:nucleic acid binding"/>
    <property type="evidence" value="ECO:0007669"/>
    <property type="project" value="InterPro"/>
</dbReference>
<dbReference type="FunFam" id="3.40.50.150:FF:000796">
    <property type="entry name" value="Protein CBG04220"/>
    <property type="match status" value="1"/>
</dbReference>
<keyword evidence="1" id="KW-0489">Methyltransferase</keyword>
<dbReference type="EMBL" id="DS268527">
    <property type="protein sequence ID" value="EFO86451.1"/>
    <property type="molecule type" value="Genomic_DNA"/>
</dbReference>
<name>E3N4S9_CAERE</name>
<organism evidence="11">
    <name type="scientific">Caenorhabditis remanei</name>
    <name type="common">Caenorhabditis vulgaris</name>
    <dbReference type="NCBI Taxonomy" id="31234"/>
    <lineage>
        <taxon>Eukaryota</taxon>
        <taxon>Metazoa</taxon>
        <taxon>Ecdysozoa</taxon>
        <taxon>Nematoda</taxon>
        <taxon>Chromadorea</taxon>
        <taxon>Rhabditida</taxon>
        <taxon>Rhabditina</taxon>
        <taxon>Rhabditomorpha</taxon>
        <taxon>Rhabditoidea</taxon>
        <taxon>Rhabditidae</taxon>
        <taxon>Peloderinae</taxon>
        <taxon>Caenorhabditis</taxon>
    </lineage>
</organism>
<dbReference type="SUPFAM" id="SSF53335">
    <property type="entry name" value="S-adenosyl-L-methionine-dependent methyltransferases"/>
    <property type="match status" value="1"/>
</dbReference>
<dbReference type="GO" id="GO:0160102">
    <property type="term" value="F:tRNA (guanine(10)-N2)-methyltransferase activity"/>
    <property type="evidence" value="ECO:0007669"/>
    <property type="project" value="UniProtKB-EC"/>
</dbReference>
<dbReference type="OrthoDB" id="296065at2759"/>
<dbReference type="PRINTS" id="PR00507">
    <property type="entry name" value="N12N6MTFRASE"/>
</dbReference>
<evidence type="ECO:0000313" key="11">
    <source>
        <dbReference type="Proteomes" id="UP000008281"/>
    </source>
</evidence>
<dbReference type="PROSITE" id="PS00092">
    <property type="entry name" value="N6_MTASE"/>
    <property type="match status" value="1"/>
</dbReference>
<evidence type="ECO:0000256" key="2">
    <source>
        <dbReference type="ARBA" id="ARBA00022679"/>
    </source>
</evidence>
<evidence type="ECO:0000256" key="5">
    <source>
        <dbReference type="ARBA" id="ARBA00065434"/>
    </source>
</evidence>
<dbReference type="HOGENOM" id="CLU_029646_0_0_1"/>
<dbReference type="OMA" id="AFNKWSR"/>
<dbReference type="GO" id="GO:0005737">
    <property type="term" value="C:cytoplasm"/>
    <property type="evidence" value="ECO:0007669"/>
    <property type="project" value="TreeGrafter"/>
</dbReference>
<dbReference type="InterPro" id="IPR059073">
    <property type="entry name" value="TRMT11_N"/>
</dbReference>
<evidence type="ECO:0000256" key="4">
    <source>
        <dbReference type="ARBA" id="ARBA00056270"/>
    </source>
</evidence>
<dbReference type="Pfam" id="PF25904">
    <property type="entry name" value="Tmrp11_N"/>
    <property type="match status" value="1"/>
</dbReference>
<evidence type="ECO:0000259" key="9">
    <source>
        <dbReference type="Pfam" id="PF25904"/>
    </source>
</evidence>
<dbReference type="InterPro" id="IPR002052">
    <property type="entry name" value="DNA_methylase_N6_adenine_CS"/>
</dbReference>
<reference evidence="10" key="1">
    <citation type="submission" date="2007-07" db="EMBL/GenBank/DDBJ databases">
        <title>PCAP assembly of the Caenorhabditis remanei genome.</title>
        <authorList>
            <consortium name="The Caenorhabditis remanei Sequencing Consortium"/>
            <person name="Wilson R.K."/>
        </authorList>
    </citation>
    <scope>NUCLEOTIDE SEQUENCE [LARGE SCALE GENOMIC DNA]</scope>
    <source>
        <strain evidence="10">PB4641</strain>
    </source>
</reference>
<comment type="subunit">
    <text evidence="5">Part of the heterodimeric TRMT11-TRM112 methyltransferase complex; this complex forms an active tRNA methyltransferase, where TRMT112 acts as an activator of the catalytic subunit TRMT11.</text>
</comment>
<comment type="catalytic activity">
    <reaction evidence="3">
        <text>guanosine(10) in tRNA + S-adenosyl-L-methionine = N(2)-methylguanosine(10) in tRNA + S-adenosyl-L-homocysteine + H(+)</text>
        <dbReference type="Rhea" id="RHEA:43128"/>
        <dbReference type="Rhea" id="RHEA-COMP:10355"/>
        <dbReference type="Rhea" id="RHEA-COMP:10357"/>
        <dbReference type="ChEBI" id="CHEBI:15378"/>
        <dbReference type="ChEBI" id="CHEBI:57856"/>
        <dbReference type="ChEBI" id="CHEBI:59789"/>
        <dbReference type="ChEBI" id="CHEBI:74269"/>
        <dbReference type="ChEBI" id="CHEBI:74481"/>
        <dbReference type="EC" id="2.1.1.214"/>
    </reaction>
    <physiologicalReaction direction="left-to-right" evidence="3">
        <dbReference type="Rhea" id="RHEA:43129"/>
    </physiologicalReaction>
</comment>
<dbReference type="GO" id="GO:0032259">
    <property type="term" value="P:methylation"/>
    <property type="evidence" value="ECO:0007669"/>
    <property type="project" value="UniProtKB-KW"/>
</dbReference>
<feature type="domain" description="tRNA (guanine(10)-N(2))-methyltransferase TRMT11 N-terminal" evidence="9">
    <location>
        <begin position="4"/>
        <end position="169"/>
    </location>
</feature>
<dbReference type="InterPro" id="IPR029063">
    <property type="entry name" value="SAM-dependent_MTases_sf"/>
</dbReference>
<dbReference type="Gene3D" id="3.40.50.150">
    <property type="entry name" value="Vaccinia Virus protein VP39"/>
    <property type="match status" value="1"/>
</dbReference>
<sequence length="451" mass="51891">MIPVLVIFSQSHVDFRKPEFDAICSMFSIEVNGSDSINQESHVFVLHFESYLEVSKLLSRSILIKFAIDISIESESYDNLYQKINENPEIIEKFDVPEKSFALRFFAIGRKKKLDSMERIKLFLDAVPFKNAPISLQSPQNELYLVEEYENPTDTSPKKVYFGKLIGEGRSELKTKYNLRERCYIGNTTMDPELSFIQVRLLKHFPANLAMVQPRNLVLDPFVGTGGLILPAAEFGGFVMGTEINYQTARAKGRSSRQGVGERDESESIKANFEQYHTEDKLLSILIADSSKHGIWSLNAQFDAIVADPPYGVREKARKTVKNKEVAKDVYVDRTDYFHISNFRIQYQQKEEYDLESAFSDLLNLSARILVKNGRISFWYPVILENYCDENLPNHPAMKLISNCEQPLTRKTSRRLLTYRKIREPVEDEVCEIQKTGVSHYRSVLFTPNKA</sequence>
<keyword evidence="2" id="KW-0808">Transferase</keyword>
<dbReference type="PANTHER" id="PTHR13370:SF3">
    <property type="entry name" value="TRNA (GUANINE(10)-N2)-METHYLTRANSFERASE HOMOLOG"/>
    <property type="match status" value="1"/>
</dbReference>
<evidence type="ECO:0000256" key="3">
    <source>
        <dbReference type="ARBA" id="ARBA00050985"/>
    </source>
</evidence>
<evidence type="ECO:0000259" key="8">
    <source>
        <dbReference type="Pfam" id="PF01170"/>
    </source>
</evidence>
<evidence type="ECO:0000256" key="7">
    <source>
        <dbReference type="ARBA" id="ARBA00075308"/>
    </source>
</evidence>
<evidence type="ECO:0000256" key="6">
    <source>
        <dbReference type="ARBA" id="ARBA00067484"/>
    </source>
</evidence>
<dbReference type="eggNOG" id="KOG2671">
    <property type="taxonomic scope" value="Eukaryota"/>
</dbReference>
<dbReference type="PIRSF" id="PIRSF017259">
    <property type="entry name" value="tRNA_mtfrase_TRM11"/>
    <property type="match status" value="1"/>
</dbReference>
<evidence type="ECO:0000256" key="1">
    <source>
        <dbReference type="ARBA" id="ARBA00022603"/>
    </source>
</evidence>
<dbReference type="FunCoup" id="E3N4S9">
    <property type="interactions" value="2217"/>
</dbReference>
<keyword evidence="11" id="KW-1185">Reference proteome</keyword>
<feature type="domain" description="Ribosomal RNA large subunit methyltransferase K/L-like methyltransferase" evidence="8">
    <location>
        <begin position="208"/>
        <end position="322"/>
    </location>
</feature>
<dbReference type="Proteomes" id="UP000008281">
    <property type="component" value="Unassembled WGS sequence"/>
</dbReference>
<dbReference type="GO" id="GO:0043527">
    <property type="term" value="C:tRNA methyltransferase complex"/>
    <property type="evidence" value="ECO:0007669"/>
    <property type="project" value="UniProtKB-ARBA"/>
</dbReference>
<proteinExistence type="predicted"/>
<dbReference type="InParanoid" id="E3N4S9"/>
<accession>E3N4S9</accession>
<comment type="function">
    <text evidence="4">Catalytic subunit of the TRMT11-TRM112 methyltransferase complex, that specifically mediates the S-adenosyl-L-methionine-dependent N(2)-methylation of guanosine nucleotide at position 10 (m2G10) in tRNAs. This is one of the major tRNA (guanine-N(2))-methyltransferases.</text>
</comment>
<dbReference type="InterPro" id="IPR000241">
    <property type="entry name" value="RlmKL-like_Mtase"/>
</dbReference>
<dbReference type="STRING" id="31234.E3N4S9"/>
<dbReference type="PANTHER" id="PTHR13370">
    <property type="entry name" value="RNA METHYLASE-RELATED"/>
    <property type="match status" value="1"/>
</dbReference>
<gene>
    <name evidence="10" type="ORF">CRE_01217</name>
</gene>
<dbReference type="AlphaFoldDB" id="E3N4S9"/>
<dbReference type="Pfam" id="PF01170">
    <property type="entry name" value="UPF0020"/>
    <property type="match status" value="1"/>
</dbReference>
<evidence type="ECO:0000313" key="10">
    <source>
        <dbReference type="EMBL" id="EFO86451.1"/>
    </source>
</evidence>